<evidence type="ECO:0000256" key="2">
    <source>
        <dbReference type="ARBA" id="ARBA00008312"/>
    </source>
</evidence>
<dbReference type="InterPro" id="IPR036188">
    <property type="entry name" value="FAD/NAD-bd_sf"/>
</dbReference>
<dbReference type="Pfam" id="PF07992">
    <property type="entry name" value="Pyr_redox_2"/>
    <property type="match status" value="1"/>
</dbReference>
<sequence>MTDFCIGTETRPLKAAIIGSGPSGFYAAEGLLKRQGLSVEVDMFEYLPTPYGLVRAGVAPDHQSIKSITNIYDRIANLNNFNFWGNVEFGRDITIEELEQRYDLVIFAIGAQSDRSICIPGETLQGCHSATAFVGWYNGHPDYRDYSVDLSCKRAVIIGMGNVATDIARILSLSPAEMEQTDLADYAVEALLSSQIEEIEIVARRGPLQAAFTPVGVRKFPDLDQAIPCVDPAELQLEAISRRLLEQTQDKGILRNMEFLNKIVDNRPGTKEKTIRFLFRRSPVEIVGHNDRVQGIKLVKNELFEDQQGNLKLSLSDAVEIHPTGLVFNSIGYQVKPTPGVQLDQQRGVIANRDGRLIDLDTAQVLRGRYVVGWAKRGANGVIGTNKQDSLASLDCVFEDVAKQRIGLMKPPSLVATEQWLTEKGIRFVRFEEWKQIDKAELSHGDSKGKPREKITTVQQMIELLNTTD</sequence>
<dbReference type="GO" id="GO:0016491">
    <property type="term" value="F:oxidoreductase activity"/>
    <property type="evidence" value="ECO:0007669"/>
    <property type="project" value="UniProtKB-KW"/>
</dbReference>
<evidence type="ECO:0000256" key="4">
    <source>
        <dbReference type="ARBA" id="ARBA00022827"/>
    </source>
</evidence>
<keyword evidence="3" id="KW-0285">Flavoprotein</keyword>
<evidence type="ECO:0000256" key="8">
    <source>
        <dbReference type="PIRSR" id="PIRSR000362-2"/>
    </source>
</evidence>
<evidence type="ECO:0000256" key="7">
    <source>
        <dbReference type="PIRSR" id="PIRSR000362-1"/>
    </source>
</evidence>
<comment type="similarity">
    <text evidence="2">Belongs to the ferredoxin--NADP reductase type 1 family.</text>
</comment>
<feature type="binding site" evidence="7">
    <location>
        <position position="374"/>
    </location>
    <ligand>
        <name>FAD</name>
        <dbReference type="ChEBI" id="CHEBI:57692"/>
    </ligand>
</feature>
<protein>
    <submittedName>
        <fullName evidence="10">NADP oxidoreductase</fullName>
    </submittedName>
</protein>
<dbReference type="Gene3D" id="3.40.50.720">
    <property type="entry name" value="NAD(P)-binding Rossmann-like Domain"/>
    <property type="match status" value="1"/>
</dbReference>
<dbReference type="InterPro" id="IPR055275">
    <property type="entry name" value="Ferredox_Rdtase"/>
</dbReference>
<feature type="binding site" evidence="7">
    <location>
        <position position="23"/>
    </location>
    <ligand>
        <name>FAD</name>
        <dbReference type="ChEBI" id="CHEBI:57692"/>
    </ligand>
</feature>
<dbReference type="InterPro" id="IPR021163">
    <property type="entry name" value="Ferredox_Rdtase_adrenod"/>
</dbReference>
<dbReference type="Gene3D" id="3.50.50.60">
    <property type="entry name" value="FAD/NAD(P)-binding domain"/>
    <property type="match status" value="1"/>
</dbReference>
<evidence type="ECO:0000313" key="10">
    <source>
        <dbReference type="EMBL" id="RRC98030.1"/>
    </source>
</evidence>
<comment type="caution">
    <text evidence="10">The sequence shown here is derived from an EMBL/GenBank/DDBJ whole genome shotgun (WGS) entry which is preliminary data.</text>
</comment>
<evidence type="ECO:0000256" key="1">
    <source>
        <dbReference type="ARBA" id="ARBA00001974"/>
    </source>
</evidence>
<keyword evidence="6" id="KW-0560">Oxidoreductase</keyword>
<dbReference type="InterPro" id="IPR023753">
    <property type="entry name" value="FAD/NAD-binding_dom"/>
</dbReference>
<dbReference type="PANTHER" id="PTHR48467">
    <property type="entry name" value="GLUTAMATE SYNTHASE 1 [NADH], CHLOROPLASTIC-LIKE"/>
    <property type="match status" value="1"/>
</dbReference>
<keyword evidence="4 7" id="KW-0274">FAD</keyword>
<name>A0A3P1SLY3_9GAMM</name>
<feature type="binding site" evidence="7">
    <location>
        <begin position="381"/>
        <end position="383"/>
    </location>
    <ligand>
        <name>FAD</name>
        <dbReference type="ChEBI" id="CHEBI:57692"/>
    </ligand>
</feature>
<comment type="cofactor">
    <cofactor evidence="1 7">
        <name>FAD</name>
        <dbReference type="ChEBI" id="CHEBI:57692"/>
    </cofactor>
</comment>
<keyword evidence="5 8" id="KW-0521">NADP</keyword>
<dbReference type="EMBL" id="RQXV01000009">
    <property type="protein sequence ID" value="RRC98030.1"/>
    <property type="molecule type" value="Genomic_DNA"/>
</dbReference>
<dbReference type="PRINTS" id="PR00419">
    <property type="entry name" value="ADXRDTASE"/>
</dbReference>
<evidence type="ECO:0000256" key="5">
    <source>
        <dbReference type="ARBA" id="ARBA00022857"/>
    </source>
</evidence>
<evidence type="ECO:0000256" key="6">
    <source>
        <dbReference type="ARBA" id="ARBA00023002"/>
    </source>
</evidence>
<keyword evidence="11" id="KW-1185">Reference proteome</keyword>
<dbReference type="AlphaFoldDB" id="A0A3P1SLY3"/>
<evidence type="ECO:0000256" key="3">
    <source>
        <dbReference type="ARBA" id="ARBA00022630"/>
    </source>
</evidence>
<feature type="binding site" evidence="8">
    <location>
        <begin position="204"/>
        <end position="205"/>
    </location>
    <ligand>
        <name>NADP(+)</name>
        <dbReference type="ChEBI" id="CHEBI:58349"/>
    </ligand>
</feature>
<dbReference type="RefSeq" id="WP_124927125.1">
    <property type="nucleotide sequence ID" value="NZ_BMOH01000003.1"/>
</dbReference>
<accession>A0A3P1SLY3</accession>
<organism evidence="10 11">
    <name type="scientific">Amphritea balenae</name>
    <dbReference type="NCBI Taxonomy" id="452629"/>
    <lineage>
        <taxon>Bacteria</taxon>
        <taxon>Pseudomonadati</taxon>
        <taxon>Pseudomonadota</taxon>
        <taxon>Gammaproteobacteria</taxon>
        <taxon>Oceanospirillales</taxon>
        <taxon>Oceanospirillaceae</taxon>
        <taxon>Amphritea</taxon>
    </lineage>
</organism>
<evidence type="ECO:0000313" key="11">
    <source>
        <dbReference type="Proteomes" id="UP000267535"/>
    </source>
</evidence>
<dbReference type="PIRSF" id="PIRSF000362">
    <property type="entry name" value="FNR"/>
    <property type="match status" value="1"/>
</dbReference>
<proteinExistence type="inferred from homology"/>
<reference evidence="10 11" key="1">
    <citation type="submission" date="2018-11" db="EMBL/GenBank/DDBJ databases">
        <title>The draft genome sequence of Amphritea balenae JAMM 1525T.</title>
        <authorList>
            <person name="Fang Z."/>
            <person name="Zhang Y."/>
            <person name="Han X."/>
        </authorList>
    </citation>
    <scope>NUCLEOTIDE SEQUENCE [LARGE SCALE GENOMIC DNA]</scope>
    <source>
        <strain evidence="10 11">JAMM 1525</strain>
    </source>
</reference>
<evidence type="ECO:0000259" key="9">
    <source>
        <dbReference type="Pfam" id="PF07992"/>
    </source>
</evidence>
<dbReference type="OrthoDB" id="9815647at2"/>
<feature type="domain" description="FAD/NAD(P)-binding" evidence="9">
    <location>
        <begin position="15"/>
        <end position="172"/>
    </location>
</feature>
<dbReference type="SUPFAM" id="SSF51971">
    <property type="entry name" value="Nucleotide-binding domain"/>
    <property type="match status" value="1"/>
</dbReference>
<feature type="binding site" evidence="7">
    <location>
        <position position="45"/>
    </location>
    <ligand>
        <name>FAD</name>
        <dbReference type="ChEBI" id="CHEBI:57692"/>
    </ligand>
</feature>
<feature type="binding site" evidence="8">
    <location>
        <position position="381"/>
    </location>
    <ligand>
        <name>NADP(+)</name>
        <dbReference type="ChEBI" id="CHEBI:58349"/>
    </ligand>
</feature>
<dbReference type="Proteomes" id="UP000267535">
    <property type="component" value="Unassembled WGS sequence"/>
</dbReference>
<gene>
    <name evidence="10" type="ORF">EHS89_15770</name>
</gene>
<dbReference type="PANTHER" id="PTHR48467:SF1">
    <property type="entry name" value="GLUTAMATE SYNTHASE 1 [NADH], CHLOROPLASTIC-LIKE"/>
    <property type="match status" value="1"/>
</dbReference>
<feature type="binding site" evidence="7">
    <location>
        <position position="53"/>
    </location>
    <ligand>
        <name>FAD</name>
        <dbReference type="ChEBI" id="CHEBI:57692"/>
    </ligand>
</feature>